<organism evidence="2 3">
    <name type="scientific">Pleurodeles waltl</name>
    <name type="common">Iberian ribbed newt</name>
    <dbReference type="NCBI Taxonomy" id="8319"/>
    <lineage>
        <taxon>Eukaryota</taxon>
        <taxon>Metazoa</taxon>
        <taxon>Chordata</taxon>
        <taxon>Craniata</taxon>
        <taxon>Vertebrata</taxon>
        <taxon>Euteleostomi</taxon>
        <taxon>Amphibia</taxon>
        <taxon>Batrachia</taxon>
        <taxon>Caudata</taxon>
        <taxon>Salamandroidea</taxon>
        <taxon>Salamandridae</taxon>
        <taxon>Pleurodelinae</taxon>
        <taxon>Pleurodeles</taxon>
    </lineage>
</organism>
<feature type="region of interest" description="Disordered" evidence="1">
    <location>
        <begin position="14"/>
        <end position="46"/>
    </location>
</feature>
<accession>A0AAV7S9W4</accession>
<keyword evidence="3" id="KW-1185">Reference proteome</keyword>
<reference evidence="2" key="1">
    <citation type="journal article" date="2022" name="bioRxiv">
        <title>Sequencing and chromosome-scale assembly of the giantPleurodeles waltlgenome.</title>
        <authorList>
            <person name="Brown T."/>
            <person name="Elewa A."/>
            <person name="Iarovenko S."/>
            <person name="Subramanian E."/>
            <person name="Araus A.J."/>
            <person name="Petzold A."/>
            <person name="Susuki M."/>
            <person name="Suzuki K.-i.T."/>
            <person name="Hayashi T."/>
            <person name="Toyoda A."/>
            <person name="Oliveira C."/>
            <person name="Osipova E."/>
            <person name="Leigh N.D."/>
            <person name="Simon A."/>
            <person name="Yun M.H."/>
        </authorList>
    </citation>
    <scope>NUCLEOTIDE SEQUENCE</scope>
    <source>
        <strain evidence="2">20211129_DDA</strain>
        <tissue evidence="2">Liver</tissue>
    </source>
</reference>
<evidence type="ECO:0000256" key="1">
    <source>
        <dbReference type="SAM" id="MobiDB-lite"/>
    </source>
</evidence>
<proteinExistence type="predicted"/>
<dbReference type="AlphaFoldDB" id="A0AAV7S9W4"/>
<feature type="compositionally biased region" description="Basic and acidic residues" evidence="1">
    <location>
        <begin position="24"/>
        <end position="34"/>
    </location>
</feature>
<comment type="caution">
    <text evidence="2">The sequence shown here is derived from an EMBL/GenBank/DDBJ whole genome shotgun (WGS) entry which is preliminary data.</text>
</comment>
<dbReference type="EMBL" id="JANPWB010000008">
    <property type="protein sequence ID" value="KAJ1160747.1"/>
    <property type="molecule type" value="Genomic_DNA"/>
</dbReference>
<name>A0AAV7S9W4_PLEWA</name>
<evidence type="ECO:0000313" key="3">
    <source>
        <dbReference type="Proteomes" id="UP001066276"/>
    </source>
</evidence>
<sequence length="97" mass="10423">MALPFRGERMRGAALESRLGAHGGEGRTAADPDSAHAAGAGPHRGTMTSFVLRPCYLSSRLVFVRLPSLSGLILPSFPRDAQTLNWIHITQTPNEQA</sequence>
<evidence type="ECO:0000313" key="2">
    <source>
        <dbReference type="EMBL" id="KAJ1160747.1"/>
    </source>
</evidence>
<dbReference type="Proteomes" id="UP001066276">
    <property type="component" value="Chromosome 4_2"/>
</dbReference>
<protein>
    <submittedName>
        <fullName evidence="2">Uncharacterized protein</fullName>
    </submittedName>
</protein>
<gene>
    <name evidence="2" type="ORF">NDU88_001240</name>
</gene>